<dbReference type="PROSITE" id="PS50893">
    <property type="entry name" value="ABC_TRANSPORTER_2"/>
    <property type="match status" value="2"/>
</dbReference>
<feature type="domain" description="ABC transporter" evidence="11">
    <location>
        <begin position="254"/>
        <end position="498"/>
    </location>
</feature>
<evidence type="ECO:0000256" key="2">
    <source>
        <dbReference type="ARBA" id="ARBA00004533"/>
    </source>
</evidence>
<protein>
    <submittedName>
        <fullName evidence="12">Sugar ABC transporter ATP-binding protein</fullName>
    </submittedName>
</protein>
<comment type="subcellular location">
    <subcellularLocation>
        <location evidence="2">Cell inner membrane</location>
    </subcellularLocation>
    <subcellularLocation>
        <location evidence="1">Cell membrane</location>
        <topology evidence="1">Peripheral membrane protein</topology>
    </subcellularLocation>
</comment>
<sequence length="504" mass="56016">MSAALVSMKGIEKRFAGVHALRSCRFELLAGEVHALVGENGAGKSTMMKILTGVYQMDDGEIEFKGAPVQIADTKAAQKLGISMIHQELNLAPDLTVAQNIFIGREPRKWAGILLDDKKLNKQAEQLLKQMNLDIEPTSLVGSLTVAKQQMVEIVKAISYESQVLIMDEPTAALSDTEIEELFVMIGRLRARGVGIVYISHRMAELQRISDRITVMRDGSYIDTVPTKETTVDRIIAMMVGRELFHHASSDTLSQSREVVLDVRGLRRGKTIKNVSFQLRKGEILGLSGLIGAGRTELARAIFGADPIDSGEIYVRGKKVRIANPHQAVKEGIGYLSEDRKRYGCLVDLDVQSNVAISSFREFSKLSWMSKASIRESAEKVVENLKVKTPGVHQQMRNLSGGNQQKVIIGKWLTKDCDILIFDEPTRGIDIGAKSEIYKLLDSLARQGKSIIMMSSELPEILRMSHRILVMCEGRVTADLVNDGKLTQETIMQYATRREEELYA</sequence>
<dbReference type="InterPro" id="IPR027417">
    <property type="entry name" value="P-loop_NTPase"/>
</dbReference>
<keyword evidence="5" id="KW-0762">Sugar transport</keyword>
<dbReference type="SUPFAM" id="SSF52540">
    <property type="entry name" value="P-loop containing nucleoside triphosphate hydrolases"/>
    <property type="match status" value="2"/>
</dbReference>
<evidence type="ECO:0000313" key="12">
    <source>
        <dbReference type="EMBL" id="MBB6633813.1"/>
    </source>
</evidence>
<keyword evidence="3" id="KW-0813">Transport</keyword>
<name>A0A841SMX1_9BACL</name>
<proteinExistence type="predicted"/>
<gene>
    <name evidence="12" type="ORF">H7B67_06805</name>
</gene>
<dbReference type="CDD" id="cd03215">
    <property type="entry name" value="ABC_Carb_Monos_II"/>
    <property type="match status" value="1"/>
</dbReference>
<dbReference type="RefSeq" id="WP_185119029.1">
    <property type="nucleotide sequence ID" value="NZ_JACJVQ010000005.1"/>
</dbReference>
<dbReference type="EMBL" id="JACJVQ010000005">
    <property type="protein sequence ID" value="MBB6633813.1"/>
    <property type="molecule type" value="Genomic_DNA"/>
</dbReference>
<dbReference type="FunFam" id="3.40.50.300:FF:000127">
    <property type="entry name" value="Ribose import ATP-binding protein RbsA"/>
    <property type="match status" value="1"/>
</dbReference>
<keyword evidence="9" id="KW-1278">Translocase</keyword>
<evidence type="ECO:0000256" key="7">
    <source>
        <dbReference type="ARBA" id="ARBA00022741"/>
    </source>
</evidence>
<evidence type="ECO:0000259" key="11">
    <source>
        <dbReference type="PROSITE" id="PS50893"/>
    </source>
</evidence>
<dbReference type="FunFam" id="3.40.50.300:FF:000126">
    <property type="entry name" value="Galactose/methyl galactoside import ATP-binding protein MglA"/>
    <property type="match status" value="1"/>
</dbReference>
<evidence type="ECO:0000256" key="3">
    <source>
        <dbReference type="ARBA" id="ARBA00022448"/>
    </source>
</evidence>
<evidence type="ECO:0000256" key="1">
    <source>
        <dbReference type="ARBA" id="ARBA00004202"/>
    </source>
</evidence>
<dbReference type="PANTHER" id="PTHR43790">
    <property type="entry name" value="CARBOHYDRATE TRANSPORT ATP-BINDING PROTEIN MG119-RELATED"/>
    <property type="match status" value="1"/>
</dbReference>
<keyword evidence="4" id="KW-1003">Cell membrane</keyword>
<dbReference type="Proteomes" id="UP000535838">
    <property type="component" value="Unassembled WGS sequence"/>
</dbReference>
<dbReference type="GO" id="GO:0015749">
    <property type="term" value="P:monosaccharide transmembrane transport"/>
    <property type="evidence" value="ECO:0007669"/>
    <property type="project" value="UniProtKB-ARBA"/>
</dbReference>
<evidence type="ECO:0000256" key="5">
    <source>
        <dbReference type="ARBA" id="ARBA00022597"/>
    </source>
</evidence>
<reference evidence="12 13" key="1">
    <citation type="submission" date="2020-08" db="EMBL/GenBank/DDBJ databases">
        <title>Cohnella phylogeny.</title>
        <authorList>
            <person name="Dunlap C."/>
        </authorList>
    </citation>
    <scope>NUCLEOTIDE SEQUENCE [LARGE SCALE GENOMIC DNA]</scope>
    <source>
        <strain evidence="12 13">DSM 25241</strain>
    </source>
</reference>
<dbReference type="InterPro" id="IPR003439">
    <property type="entry name" value="ABC_transporter-like_ATP-bd"/>
</dbReference>
<keyword evidence="10" id="KW-0472">Membrane</keyword>
<accession>A0A841SMX1</accession>
<dbReference type="Gene3D" id="3.40.50.300">
    <property type="entry name" value="P-loop containing nucleotide triphosphate hydrolases"/>
    <property type="match status" value="2"/>
</dbReference>
<dbReference type="GO" id="GO:0005886">
    <property type="term" value="C:plasma membrane"/>
    <property type="evidence" value="ECO:0007669"/>
    <property type="project" value="UniProtKB-SubCell"/>
</dbReference>
<evidence type="ECO:0000256" key="10">
    <source>
        <dbReference type="ARBA" id="ARBA00023136"/>
    </source>
</evidence>
<dbReference type="AlphaFoldDB" id="A0A841SMX1"/>
<evidence type="ECO:0000256" key="9">
    <source>
        <dbReference type="ARBA" id="ARBA00022967"/>
    </source>
</evidence>
<dbReference type="GO" id="GO:0005524">
    <property type="term" value="F:ATP binding"/>
    <property type="evidence" value="ECO:0007669"/>
    <property type="project" value="UniProtKB-KW"/>
</dbReference>
<evidence type="ECO:0000256" key="6">
    <source>
        <dbReference type="ARBA" id="ARBA00022737"/>
    </source>
</evidence>
<feature type="domain" description="ABC transporter" evidence="11">
    <location>
        <begin position="6"/>
        <end position="243"/>
    </location>
</feature>
<keyword evidence="6" id="KW-0677">Repeat</keyword>
<dbReference type="Pfam" id="PF00005">
    <property type="entry name" value="ABC_tran"/>
    <property type="match status" value="2"/>
</dbReference>
<dbReference type="CDD" id="cd03216">
    <property type="entry name" value="ABC_Carb_Monos_I"/>
    <property type="match status" value="1"/>
</dbReference>
<evidence type="ECO:0000256" key="4">
    <source>
        <dbReference type="ARBA" id="ARBA00022475"/>
    </source>
</evidence>
<keyword evidence="13" id="KW-1185">Reference proteome</keyword>
<comment type="caution">
    <text evidence="12">The sequence shown here is derived from an EMBL/GenBank/DDBJ whole genome shotgun (WGS) entry which is preliminary data.</text>
</comment>
<dbReference type="InterPro" id="IPR003593">
    <property type="entry name" value="AAA+_ATPase"/>
</dbReference>
<dbReference type="PROSITE" id="PS00211">
    <property type="entry name" value="ABC_TRANSPORTER_1"/>
    <property type="match status" value="1"/>
</dbReference>
<dbReference type="InterPro" id="IPR017871">
    <property type="entry name" value="ABC_transporter-like_CS"/>
</dbReference>
<dbReference type="GO" id="GO:0016887">
    <property type="term" value="F:ATP hydrolysis activity"/>
    <property type="evidence" value="ECO:0007669"/>
    <property type="project" value="InterPro"/>
</dbReference>
<organism evidence="12 13">
    <name type="scientific">Cohnella thailandensis</name>
    <dbReference type="NCBI Taxonomy" id="557557"/>
    <lineage>
        <taxon>Bacteria</taxon>
        <taxon>Bacillati</taxon>
        <taxon>Bacillota</taxon>
        <taxon>Bacilli</taxon>
        <taxon>Bacillales</taxon>
        <taxon>Paenibacillaceae</taxon>
        <taxon>Cohnella</taxon>
    </lineage>
</organism>
<evidence type="ECO:0000256" key="8">
    <source>
        <dbReference type="ARBA" id="ARBA00022840"/>
    </source>
</evidence>
<keyword evidence="8 12" id="KW-0067">ATP-binding</keyword>
<dbReference type="InterPro" id="IPR050107">
    <property type="entry name" value="ABC_carbohydrate_import_ATPase"/>
</dbReference>
<dbReference type="PANTHER" id="PTHR43790:SF3">
    <property type="entry name" value="D-ALLOSE IMPORT ATP-BINDING PROTEIN ALSA-RELATED"/>
    <property type="match status" value="1"/>
</dbReference>
<evidence type="ECO:0000313" key="13">
    <source>
        <dbReference type="Proteomes" id="UP000535838"/>
    </source>
</evidence>
<keyword evidence="7" id="KW-0547">Nucleotide-binding</keyword>
<dbReference type="SMART" id="SM00382">
    <property type="entry name" value="AAA"/>
    <property type="match status" value="2"/>
</dbReference>